<dbReference type="PROSITE" id="PS00659">
    <property type="entry name" value="GLYCOSYL_HYDROL_F5"/>
    <property type="match status" value="1"/>
</dbReference>
<evidence type="ECO:0000256" key="2">
    <source>
        <dbReference type="ARBA" id="ARBA00022801"/>
    </source>
</evidence>
<dbReference type="Gene3D" id="2.60.40.1180">
    <property type="entry name" value="Golgi alpha-mannosidase II"/>
    <property type="match status" value="1"/>
</dbReference>
<organism evidence="6 7">
    <name type="scientific">Lachancea fermentati</name>
    <name type="common">Zygosaccharomyces fermentati</name>
    <dbReference type="NCBI Taxonomy" id="4955"/>
    <lineage>
        <taxon>Eukaryota</taxon>
        <taxon>Fungi</taxon>
        <taxon>Dikarya</taxon>
        <taxon>Ascomycota</taxon>
        <taxon>Saccharomycotina</taxon>
        <taxon>Saccharomycetes</taxon>
        <taxon>Saccharomycetales</taxon>
        <taxon>Saccharomycetaceae</taxon>
        <taxon>Lachancea</taxon>
    </lineage>
</organism>
<proteinExistence type="inferred from homology"/>
<dbReference type="STRING" id="4955.A0A1G4MF78"/>
<dbReference type="GO" id="GO:0050295">
    <property type="term" value="F:steryl-beta-glucosidase activity"/>
    <property type="evidence" value="ECO:0007669"/>
    <property type="project" value="TreeGrafter"/>
</dbReference>
<dbReference type="InterPro" id="IPR001547">
    <property type="entry name" value="Glyco_hydro_5"/>
</dbReference>
<dbReference type="InterPro" id="IPR052066">
    <property type="entry name" value="Glycosphingolipid_Hydrolases"/>
</dbReference>
<dbReference type="Pfam" id="PF00150">
    <property type="entry name" value="Cellulase"/>
    <property type="match status" value="1"/>
</dbReference>
<dbReference type="InterPro" id="IPR041036">
    <property type="entry name" value="GH5_C"/>
</dbReference>
<evidence type="ECO:0000256" key="1">
    <source>
        <dbReference type="ARBA" id="ARBA00005641"/>
    </source>
</evidence>
<dbReference type="FunFam" id="3.20.20.80:FF:000174">
    <property type="entry name" value="YIR007W-like protein"/>
    <property type="match status" value="1"/>
</dbReference>
<dbReference type="OrthoDB" id="9971853at2759"/>
<evidence type="ECO:0000313" key="6">
    <source>
        <dbReference type="EMBL" id="SCW02399.1"/>
    </source>
</evidence>
<dbReference type="SUPFAM" id="SSF51445">
    <property type="entry name" value="(Trans)glycosidases"/>
    <property type="match status" value="1"/>
</dbReference>
<dbReference type="Pfam" id="PF18564">
    <property type="entry name" value="Glyco_hydro_5_C"/>
    <property type="match status" value="1"/>
</dbReference>
<feature type="domain" description="Glycoside hydrolase family 5 C-terminal" evidence="5">
    <location>
        <begin position="639"/>
        <end position="722"/>
    </location>
</feature>
<dbReference type="EMBL" id="LT598490">
    <property type="protein sequence ID" value="SCW02399.1"/>
    <property type="molecule type" value="Genomic_DNA"/>
</dbReference>
<sequence>MVEKVHISPDGEFIDSNKNQIQLRGVNLDPTIKFPSSPEYTSHDPVNKEFFNPKAKVNYINHPFTVDDVEEHIQRLKSLGYNTIRYPFTWESLEHDGPGIYDFEFMDFTISVLKKIRQIGGIRIYLDPHQDVWSRFTGGSGAPLWTLYSAGFNPEGFQATEAAILQNYYIDSSTGEEKPQYPKMLWPTNYFRLAAQTMFTLFFGGREFAPKCIINGKNIQDYLQQSFCDAVMIFYARILKNAPELFEENYIIGLETMNEPNNGYFIDPDLSQIPKDRKLKRGTTPTAFQCFKLGEGIATVVDTYDISVFGPRKTGVQTVDPKGKSAWLSQLERNKIDEQFKWKRGEEWEAGKCIWRQHGVWEITDTQGPKIVKPQYFYRVPGQKDIIDMRYFVNHYFLEHYLSYREEFRKLDQSSFLFLQPPTLQEPPNLAGTNYIDKKTVYACHFYDGMSLMFKTWNRTYNVDTFGIMRGRYKNPIFSIVLGEANIRKSIRNQLLEMKQEGKRLLGSSVPVFFTEIGMPFDMDDKKAYKDGNFASQTSAMDALGFALEGSNLSFSLWCYCSHNDHKWGDYWNNEDFSIWSKDDLNSLPVLVHLKPNDGKEFKTRSAPIISSNESTTNNKSAVKTLDYSGIRALKGILRPYPVKIHGVFESADFDLSQRSYNLKIKGRPNNDESHASLLFLPKYHFPLGDVHIKASSGQFQYDPQQQVLKWFHEPGHQYITISNLGSEQLLGNGEEPEGCALM</sequence>
<dbReference type="PANTHER" id="PTHR31308">
    <property type="match status" value="1"/>
</dbReference>
<comment type="similarity">
    <text evidence="1">Belongs to the glycosyl hydrolase 5 (cellulase A) family.</text>
</comment>
<dbReference type="Proteomes" id="UP000190831">
    <property type="component" value="Chromosome F"/>
</dbReference>
<accession>A0A1G4MF78</accession>
<evidence type="ECO:0000256" key="3">
    <source>
        <dbReference type="ARBA" id="ARBA00023295"/>
    </source>
</evidence>
<dbReference type="GO" id="GO:0000272">
    <property type="term" value="P:polysaccharide catabolic process"/>
    <property type="evidence" value="ECO:0007669"/>
    <property type="project" value="InterPro"/>
</dbReference>
<dbReference type="Gene3D" id="3.20.20.80">
    <property type="entry name" value="Glycosidases"/>
    <property type="match status" value="2"/>
</dbReference>
<evidence type="ECO:0000259" key="4">
    <source>
        <dbReference type="Pfam" id="PF00150"/>
    </source>
</evidence>
<dbReference type="AlphaFoldDB" id="A0A1G4MF78"/>
<reference evidence="7" key="1">
    <citation type="submission" date="2016-03" db="EMBL/GenBank/DDBJ databases">
        <authorList>
            <person name="Devillers H."/>
        </authorList>
    </citation>
    <scope>NUCLEOTIDE SEQUENCE [LARGE SCALE GENOMIC DNA]</scope>
</reference>
<keyword evidence="2" id="KW-0378">Hydrolase</keyword>
<dbReference type="PANTHER" id="PTHR31308:SF5">
    <property type="entry name" value="ERGOSTERYL-BETA-GLUCOSIDASE"/>
    <property type="match status" value="1"/>
</dbReference>
<name>A0A1G4MF78_LACFM</name>
<gene>
    <name evidence="6" type="ORF">LAFE_0F05578G</name>
</gene>
<keyword evidence="7" id="KW-1185">Reference proteome</keyword>
<dbReference type="GO" id="GO:1904462">
    <property type="term" value="P:ergosteryl 3-beta-D-glucoside catabolic process"/>
    <property type="evidence" value="ECO:0007669"/>
    <property type="project" value="TreeGrafter"/>
</dbReference>
<evidence type="ECO:0000259" key="5">
    <source>
        <dbReference type="Pfam" id="PF18564"/>
    </source>
</evidence>
<feature type="domain" description="Glycoside hydrolase family 5" evidence="4">
    <location>
        <begin position="68"/>
        <end position="262"/>
    </location>
</feature>
<dbReference type="InterPro" id="IPR017853">
    <property type="entry name" value="GH"/>
</dbReference>
<dbReference type="InterPro" id="IPR013780">
    <property type="entry name" value="Glyco_hydro_b"/>
</dbReference>
<dbReference type="OMA" id="AACRYFA"/>
<evidence type="ECO:0000313" key="7">
    <source>
        <dbReference type="Proteomes" id="UP000190831"/>
    </source>
</evidence>
<protein>
    <submittedName>
        <fullName evidence="6">LAFE_0F05578g1_1</fullName>
    </submittedName>
</protein>
<dbReference type="InterPro" id="IPR018087">
    <property type="entry name" value="Glyco_hydro_5_CS"/>
</dbReference>
<keyword evidence="3" id="KW-0326">Glycosidase</keyword>